<proteinExistence type="inferred from homology"/>
<comment type="similarity">
    <text evidence="2 6">Belongs to the peroxisomal membrane protein PXMP2/4 family.</text>
</comment>
<dbReference type="GO" id="GO:0005737">
    <property type="term" value="C:cytoplasm"/>
    <property type="evidence" value="ECO:0007669"/>
    <property type="project" value="TreeGrafter"/>
</dbReference>
<dbReference type="Proteomes" id="UP000660262">
    <property type="component" value="Unassembled WGS sequence"/>
</dbReference>
<dbReference type="InterPro" id="IPR007248">
    <property type="entry name" value="Mpv17_PMP22"/>
</dbReference>
<keyword evidence="8" id="KW-1185">Reference proteome</keyword>
<dbReference type="Pfam" id="PF04117">
    <property type="entry name" value="Mpv17_PMP22"/>
    <property type="match status" value="1"/>
</dbReference>
<evidence type="ECO:0000313" key="7">
    <source>
        <dbReference type="EMBL" id="GHP09792.1"/>
    </source>
</evidence>
<evidence type="ECO:0000256" key="1">
    <source>
        <dbReference type="ARBA" id="ARBA00004141"/>
    </source>
</evidence>
<feature type="transmembrane region" description="Helical" evidence="6">
    <location>
        <begin position="206"/>
        <end position="225"/>
    </location>
</feature>
<feature type="transmembrane region" description="Helical" evidence="6">
    <location>
        <begin position="245"/>
        <end position="264"/>
    </location>
</feature>
<reference evidence="7" key="1">
    <citation type="submission" date="2020-10" db="EMBL/GenBank/DDBJ databases">
        <title>Unveiling of a novel bifunctional photoreceptor, Dualchrome1, isolated from a cosmopolitan green alga.</title>
        <authorList>
            <person name="Suzuki S."/>
            <person name="Kawachi M."/>
        </authorList>
    </citation>
    <scope>NUCLEOTIDE SEQUENCE</scope>
    <source>
        <strain evidence="7">NIES 2893</strain>
    </source>
</reference>
<organism evidence="7 8">
    <name type="scientific">Pycnococcus provasolii</name>
    <dbReference type="NCBI Taxonomy" id="41880"/>
    <lineage>
        <taxon>Eukaryota</taxon>
        <taxon>Viridiplantae</taxon>
        <taxon>Chlorophyta</taxon>
        <taxon>Pseudoscourfieldiophyceae</taxon>
        <taxon>Pseudoscourfieldiales</taxon>
        <taxon>Pycnococcaceae</taxon>
        <taxon>Pycnococcus</taxon>
    </lineage>
</organism>
<evidence type="ECO:0000256" key="4">
    <source>
        <dbReference type="ARBA" id="ARBA00022989"/>
    </source>
</evidence>
<evidence type="ECO:0000256" key="5">
    <source>
        <dbReference type="ARBA" id="ARBA00023136"/>
    </source>
</evidence>
<dbReference type="GO" id="GO:0016020">
    <property type="term" value="C:membrane"/>
    <property type="evidence" value="ECO:0007669"/>
    <property type="project" value="UniProtKB-SubCell"/>
</dbReference>
<accession>A0A830HRS1</accession>
<evidence type="ECO:0000313" key="8">
    <source>
        <dbReference type="Proteomes" id="UP000660262"/>
    </source>
</evidence>
<dbReference type="PANTHER" id="PTHR11266">
    <property type="entry name" value="PEROXISOMAL MEMBRANE PROTEIN 2, PXMP2 MPV17"/>
    <property type="match status" value="1"/>
</dbReference>
<gene>
    <name evidence="7" type="ORF">PPROV_000852700</name>
</gene>
<dbReference type="OrthoDB" id="10267969at2759"/>
<keyword evidence="3 6" id="KW-0812">Transmembrane</keyword>
<dbReference type="AlphaFoldDB" id="A0A830HRS1"/>
<name>A0A830HRS1_9CHLO</name>
<dbReference type="EMBL" id="BNJQ01000026">
    <property type="protein sequence ID" value="GHP09792.1"/>
    <property type="molecule type" value="Genomic_DNA"/>
</dbReference>
<protein>
    <submittedName>
        <fullName evidence="7">Peroxisomal membrane protein 2, 22kDa</fullName>
    </submittedName>
</protein>
<evidence type="ECO:0000256" key="6">
    <source>
        <dbReference type="RuleBase" id="RU363053"/>
    </source>
</evidence>
<keyword evidence="5 6" id="KW-0472">Membrane</keyword>
<comment type="caution">
    <text evidence="7">The sequence shown here is derived from an EMBL/GenBank/DDBJ whole genome shotgun (WGS) entry which is preliminary data.</text>
</comment>
<evidence type="ECO:0000256" key="2">
    <source>
        <dbReference type="ARBA" id="ARBA00006824"/>
    </source>
</evidence>
<sequence>MAPAAVMRARVRVRVVRSHPSHCARASLSHDGLVVRHSHHQVHQRFRRYRSSRHSWRCKCGVAGAVPLPLSLASMEGLPLALGNLALSSASGIMHAIKDHLPLGLISGGGHSLWDVASATLSIDVVPDDATTVSTISEAVAADAGVVVAASSHLTPLDAYRASITANPLQTKMATSSILFAISGVLAQTVANSAKTTPEKIDYVRVARYFVFGAIVHAPLFSAFYDMLDATFDDNVVPKVIVDQVVFTPFVFLPIFFGGMSLLSGEGVDGAYARVRENAWGITPTLINNWRVWVPANAVNYSLPSDVRILFVNVVALGWTVYLSTVEREAAAAASNARRT</sequence>
<keyword evidence="4 6" id="KW-1133">Transmembrane helix</keyword>
<evidence type="ECO:0000256" key="3">
    <source>
        <dbReference type="ARBA" id="ARBA00022692"/>
    </source>
</evidence>
<comment type="subcellular location">
    <subcellularLocation>
        <location evidence="1">Membrane</location>
        <topology evidence="1">Multi-pass membrane protein</topology>
    </subcellularLocation>
</comment>